<dbReference type="RefSeq" id="WP_053249320.1">
    <property type="nucleotide sequence ID" value="NZ_LGAP01000006.1"/>
</dbReference>
<name>A0A0L8BWL7_ENSAD</name>
<comment type="caution">
    <text evidence="2">The sequence shown here is derived from an EMBL/GenBank/DDBJ whole genome shotgun (WGS) entry which is preliminary data.</text>
</comment>
<sequence length="74" mass="8095">MTSTKKDLFKPERLSASDKAAATDHTARGIVAAEKLAREKKTEKLKALRLLQEADAEPVAPAPKRQPARKRTSA</sequence>
<dbReference type="PATRIC" id="fig|106592.7.peg.6819"/>
<evidence type="ECO:0000313" key="3">
    <source>
        <dbReference type="Proteomes" id="UP000037425"/>
    </source>
</evidence>
<protein>
    <submittedName>
        <fullName evidence="2">Uncharacterized protein</fullName>
    </submittedName>
</protein>
<proteinExistence type="predicted"/>
<evidence type="ECO:0000313" key="2">
    <source>
        <dbReference type="EMBL" id="KOF18983.1"/>
    </source>
</evidence>
<evidence type="ECO:0000256" key="1">
    <source>
        <dbReference type="SAM" id="MobiDB-lite"/>
    </source>
</evidence>
<organism evidence="2 3">
    <name type="scientific">Ensifer adhaerens</name>
    <name type="common">Sinorhizobium morelense</name>
    <dbReference type="NCBI Taxonomy" id="106592"/>
    <lineage>
        <taxon>Bacteria</taxon>
        <taxon>Pseudomonadati</taxon>
        <taxon>Pseudomonadota</taxon>
        <taxon>Alphaproteobacteria</taxon>
        <taxon>Hyphomicrobiales</taxon>
        <taxon>Rhizobiaceae</taxon>
        <taxon>Sinorhizobium/Ensifer group</taxon>
        <taxon>Ensifer</taxon>
    </lineage>
</organism>
<dbReference type="Proteomes" id="UP000037425">
    <property type="component" value="Unassembled WGS sequence"/>
</dbReference>
<reference evidence="3" key="1">
    <citation type="submission" date="2015-07" db="EMBL/GenBank/DDBJ databases">
        <title>Whole genome sequence of an Ensifer adhaerens strain isolated from a cave pool in the Wind Cave National Park.</title>
        <authorList>
            <person name="Eng W.W.H."/>
            <person name="Gan H.M."/>
            <person name="Barton H.A."/>
            <person name="Savka M.A."/>
        </authorList>
    </citation>
    <scope>NUCLEOTIDE SEQUENCE [LARGE SCALE GENOMIC DNA]</scope>
    <source>
        <strain evidence="3">SD006</strain>
    </source>
</reference>
<accession>A0A0L8BWL7</accession>
<gene>
    <name evidence="2" type="ORF">AC244_13450</name>
</gene>
<feature type="region of interest" description="Disordered" evidence="1">
    <location>
        <begin position="1"/>
        <end position="25"/>
    </location>
</feature>
<dbReference type="AlphaFoldDB" id="A0A0L8BWL7"/>
<dbReference type="EMBL" id="LGAP01000006">
    <property type="protein sequence ID" value="KOF18983.1"/>
    <property type="molecule type" value="Genomic_DNA"/>
</dbReference>
<dbReference type="OrthoDB" id="7917227at2"/>
<feature type="region of interest" description="Disordered" evidence="1">
    <location>
        <begin position="52"/>
        <end position="74"/>
    </location>
</feature>